<evidence type="ECO:0000313" key="2">
    <source>
        <dbReference type="EMBL" id="RMC01172.1"/>
    </source>
</evidence>
<evidence type="ECO:0000313" key="3">
    <source>
        <dbReference type="Proteomes" id="UP000269221"/>
    </source>
</evidence>
<dbReference type="EMBL" id="QRBI01000140">
    <property type="protein sequence ID" value="RMC01172.1"/>
    <property type="molecule type" value="Genomic_DNA"/>
</dbReference>
<proteinExistence type="predicted"/>
<evidence type="ECO:0000256" key="1">
    <source>
        <dbReference type="SAM" id="MobiDB-lite"/>
    </source>
</evidence>
<comment type="caution">
    <text evidence="2">The sequence shown here is derived from an EMBL/GenBank/DDBJ whole genome shotgun (WGS) entry which is preliminary data.</text>
</comment>
<feature type="region of interest" description="Disordered" evidence="1">
    <location>
        <begin position="1"/>
        <end position="23"/>
    </location>
</feature>
<keyword evidence="3" id="KW-1185">Reference proteome</keyword>
<gene>
    <name evidence="2" type="ORF">DUI87_22263</name>
</gene>
<organism evidence="2 3">
    <name type="scientific">Hirundo rustica rustica</name>
    <dbReference type="NCBI Taxonomy" id="333673"/>
    <lineage>
        <taxon>Eukaryota</taxon>
        <taxon>Metazoa</taxon>
        <taxon>Chordata</taxon>
        <taxon>Craniata</taxon>
        <taxon>Vertebrata</taxon>
        <taxon>Euteleostomi</taxon>
        <taxon>Archelosauria</taxon>
        <taxon>Archosauria</taxon>
        <taxon>Dinosauria</taxon>
        <taxon>Saurischia</taxon>
        <taxon>Theropoda</taxon>
        <taxon>Coelurosauria</taxon>
        <taxon>Aves</taxon>
        <taxon>Neognathae</taxon>
        <taxon>Neoaves</taxon>
        <taxon>Telluraves</taxon>
        <taxon>Australaves</taxon>
        <taxon>Passeriformes</taxon>
        <taxon>Sylvioidea</taxon>
        <taxon>Hirundinidae</taxon>
        <taxon>Hirundo</taxon>
    </lineage>
</organism>
<reference evidence="2 3" key="1">
    <citation type="submission" date="2018-07" db="EMBL/GenBank/DDBJ databases">
        <title>A high quality draft genome assembly of the barn swallow (H. rustica rustica).</title>
        <authorList>
            <person name="Formenti G."/>
            <person name="Chiara M."/>
            <person name="Poveda L."/>
            <person name="Francoijs K.-J."/>
            <person name="Bonisoli-Alquati A."/>
            <person name="Canova L."/>
            <person name="Gianfranceschi L."/>
            <person name="Horner D.S."/>
            <person name="Saino N."/>
        </authorList>
    </citation>
    <scope>NUCLEOTIDE SEQUENCE [LARGE SCALE GENOMIC DNA]</scope>
    <source>
        <strain evidence="2">Chelidonia</strain>
        <tissue evidence="2">Blood</tissue>
    </source>
</reference>
<dbReference type="AlphaFoldDB" id="A0A3M0JJ73"/>
<sequence length="220" mass="24101">MAPSATSSLSLNTSRDGHSTTSSGTPFQYFITLLVKNFFLIPTCISLDTARDKFLSFHQYCLEKDNNSQLAKTTLQEVVESDKVSESPLLQAKQPQFPQSFLTGFVFQAPHQPRCPPLDVLKDLNVPPKLRGPELDTALEVWPHQCRVQGKNDLPGPAGHPIPDPGQDAIGPLGHLGTLLAHVQPAIDQYPQFSLPAAAFSNAITSNCLSPPRKKILYVY</sequence>
<accession>A0A3M0JJ73</accession>
<dbReference type="Proteomes" id="UP000269221">
    <property type="component" value="Unassembled WGS sequence"/>
</dbReference>
<dbReference type="OrthoDB" id="9400759at2759"/>
<protein>
    <submittedName>
        <fullName evidence="2">Uncharacterized protein</fullName>
    </submittedName>
</protein>
<name>A0A3M0JJ73_HIRRU</name>